<gene>
    <name evidence="9" type="ORF">COHA_000801</name>
</gene>
<dbReference type="Pfam" id="PF07690">
    <property type="entry name" value="MFS_1"/>
    <property type="match status" value="1"/>
</dbReference>
<feature type="transmembrane region" description="Helical" evidence="7">
    <location>
        <begin position="344"/>
        <end position="364"/>
    </location>
</feature>
<sequence length="440" mass="45904">MEGSMMQSRGSIEKRAVAAGAIGGSAAAEDEPVHAAAVQRKLDRHLIPWLFSLGVLCYLDRTNLSFAALELNRDLSLSCATYGLGASLFFVSYAVFQMPSTVACARLGAPTWLGLNIIAWGLVAASFALATSVPVFLTLRFLLGTTEAAAFPGMYQHLSLFYNERQLGPAYAKVASCTALAQVVGAPIAAAILAMDGAGGLKGWQWLFLLEGAATVVFGMVLRLCLAPSPAKARMLSHEEREWLQQEQDAARAATAAASGAATMAALPLALRLAGPGLAFALLSLACGFCWSFHGPFFSWPAVFLPGEQASIGFSFINSMGAVGGFIGPWMLGLLTSRQDGGLAPAFLALAAFLAAAGTGLLLFPAPGRLAAASLELKGGYAGDGSELDGLAAGEQSDKGGLENGEAAEQRRLWQGRQQQHSQHEVECQPILPGGSSNHS</sequence>
<dbReference type="InterPro" id="IPR020846">
    <property type="entry name" value="MFS_dom"/>
</dbReference>
<keyword evidence="10" id="KW-1185">Reference proteome</keyword>
<feature type="transmembrane region" description="Helical" evidence="7">
    <location>
        <begin position="277"/>
        <end position="300"/>
    </location>
</feature>
<evidence type="ECO:0000256" key="7">
    <source>
        <dbReference type="SAM" id="Phobius"/>
    </source>
</evidence>
<evidence type="ECO:0000313" key="10">
    <source>
        <dbReference type="Proteomes" id="UP001205105"/>
    </source>
</evidence>
<keyword evidence="2" id="KW-0813">Transport</keyword>
<feature type="transmembrane region" description="Helical" evidence="7">
    <location>
        <begin position="312"/>
        <end position="332"/>
    </location>
</feature>
<dbReference type="FunFam" id="1.20.1250.20:FF:000018">
    <property type="entry name" value="MFS transporter permease"/>
    <property type="match status" value="1"/>
</dbReference>
<dbReference type="EMBL" id="JADXDR010000014">
    <property type="protein sequence ID" value="KAI7845687.1"/>
    <property type="molecule type" value="Genomic_DNA"/>
</dbReference>
<reference evidence="9" key="1">
    <citation type="submission" date="2020-11" db="EMBL/GenBank/DDBJ databases">
        <title>Chlorella ohadii genome sequencing and assembly.</title>
        <authorList>
            <person name="Murik O."/>
            <person name="Treves H."/>
            <person name="Kedem I."/>
            <person name="Shotland Y."/>
            <person name="Kaplan A."/>
        </authorList>
    </citation>
    <scope>NUCLEOTIDE SEQUENCE</scope>
    <source>
        <strain evidence="9">1</strain>
    </source>
</reference>
<evidence type="ECO:0000256" key="6">
    <source>
        <dbReference type="SAM" id="MobiDB-lite"/>
    </source>
</evidence>
<dbReference type="GO" id="GO:0022857">
    <property type="term" value="F:transmembrane transporter activity"/>
    <property type="evidence" value="ECO:0007669"/>
    <property type="project" value="InterPro"/>
</dbReference>
<evidence type="ECO:0000256" key="4">
    <source>
        <dbReference type="ARBA" id="ARBA00022989"/>
    </source>
</evidence>
<evidence type="ECO:0000256" key="5">
    <source>
        <dbReference type="ARBA" id="ARBA00023136"/>
    </source>
</evidence>
<dbReference type="Proteomes" id="UP001205105">
    <property type="component" value="Unassembled WGS sequence"/>
</dbReference>
<evidence type="ECO:0000313" key="9">
    <source>
        <dbReference type="EMBL" id="KAI7845687.1"/>
    </source>
</evidence>
<dbReference type="PANTHER" id="PTHR43791">
    <property type="entry name" value="PERMEASE-RELATED"/>
    <property type="match status" value="1"/>
</dbReference>
<comment type="subcellular location">
    <subcellularLocation>
        <location evidence="1">Membrane</location>
        <topology evidence="1">Multi-pass membrane protein</topology>
    </subcellularLocation>
</comment>
<feature type="domain" description="Major facilitator superfamily (MFS) profile" evidence="8">
    <location>
        <begin position="46"/>
        <end position="440"/>
    </location>
</feature>
<feature type="transmembrane region" description="Helical" evidence="7">
    <location>
        <begin position="206"/>
        <end position="229"/>
    </location>
</feature>
<dbReference type="InterPro" id="IPR011701">
    <property type="entry name" value="MFS"/>
</dbReference>
<proteinExistence type="predicted"/>
<dbReference type="PROSITE" id="PS50850">
    <property type="entry name" value="MFS"/>
    <property type="match status" value="1"/>
</dbReference>
<evidence type="ECO:0000256" key="2">
    <source>
        <dbReference type="ARBA" id="ARBA00022448"/>
    </source>
</evidence>
<evidence type="ECO:0000259" key="8">
    <source>
        <dbReference type="PROSITE" id="PS50850"/>
    </source>
</evidence>
<organism evidence="9 10">
    <name type="scientific">Chlorella ohadii</name>
    <dbReference type="NCBI Taxonomy" id="2649997"/>
    <lineage>
        <taxon>Eukaryota</taxon>
        <taxon>Viridiplantae</taxon>
        <taxon>Chlorophyta</taxon>
        <taxon>core chlorophytes</taxon>
        <taxon>Trebouxiophyceae</taxon>
        <taxon>Chlorellales</taxon>
        <taxon>Chlorellaceae</taxon>
        <taxon>Chlorella clade</taxon>
        <taxon>Chlorella</taxon>
    </lineage>
</organism>
<feature type="transmembrane region" description="Helical" evidence="7">
    <location>
        <begin position="170"/>
        <end position="194"/>
    </location>
</feature>
<accession>A0AAD5DWE2</accession>
<dbReference type="AlphaFoldDB" id="A0AAD5DWE2"/>
<keyword evidence="5 7" id="KW-0472">Membrane</keyword>
<evidence type="ECO:0000256" key="1">
    <source>
        <dbReference type="ARBA" id="ARBA00004141"/>
    </source>
</evidence>
<keyword evidence="3 7" id="KW-0812">Transmembrane</keyword>
<feature type="transmembrane region" description="Helical" evidence="7">
    <location>
        <begin position="117"/>
        <end position="137"/>
    </location>
</feature>
<name>A0AAD5DWE2_9CHLO</name>
<dbReference type="PANTHER" id="PTHR43791:SF36">
    <property type="entry name" value="TRANSPORTER, PUTATIVE (AFU_ORTHOLOGUE AFUA_6G08340)-RELATED"/>
    <property type="match status" value="1"/>
</dbReference>
<feature type="transmembrane region" description="Helical" evidence="7">
    <location>
        <begin position="75"/>
        <end position="97"/>
    </location>
</feature>
<evidence type="ECO:0000256" key="3">
    <source>
        <dbReference type="ARBA" id="ARBA00022692"/>
    </source>
</evidence>
<comment type="caution">
    <text evidence="9">The sequence shown here is derived from an EMBL/GenBank/DDBJ whole genome shotgun (WGS) entry which is preliminary data.</text>
</comment>
<dbReference type="SUPFAM" id="SSF103473">
    <property type="entry name" value="MFS general substrate transporter"/>
    <property type="match status" value="2"/>
</dbReference>
<dbReference type="Gene3D" id="1.20.1250.20">
    <property type="entry name" value="MFS general substrate transporter like domains"/>
    <property type="match status" value="1"/>
</dbReference>
<keyword evidence="4 7" id="KW-1133">Transmembrane helix</keyword>
<dbReference type="GO" id="GO:0016020">
    <property type="term" value="C:membrane"/>
    <property type="evidence" value="ECO:0007669"/>
    <property type="project" value="UniProtKB-SubCell"/>
</dbReference>
<feature type="region of interest" description="Disordered" evidence="6">
    <location>
        <begin position="388"/>
        <end position="440"/>
    </location>
</feature>
<protein>
    <recommendedName>
        <fullName evidence="8">Major facilitator superfamily (MFS) profile domain-containing protein</fullName>
    </recommendedName>
</protein>
<dbReference type="InterPro" id="IPR036259">
    <property type="entry name" value="MFS_trans_sf"/>
</dbReference>